<proteinExistence type="predicted"/>
<reference evidence="1 2" key="1">
    <citation type="submission" date="2015-02" db="EMBL/GenBank/DDBJ databases">
        <title>Draft genome of a novel marine cyanobacterium (Chroococcales) isolated from South Atlantic Ocean.</title>
        <authorList>
            <person name="Rigonato J."/>
            <person name="Alvarenga D.O."/>
            <person name="Branco L.H."/>
            <person name="Varani A.M."/>
            <person name="Brandini F.P."/>
            <person name="Fiore M.F."/>
        </authorList>
    </citation>
    <scope>NUCLEOTIDE SEQUENCE [LARGE SCALE GENOMIC DNA]</scope>
    <source>
        <strain evidence="1 2">CENA595</strain>
    </source>
</reference>
<name>A0A0D8ZR22_9CYAN</name>
<evidence type="ECO:0000313" key="1">
    <source>
        <dbReference type="EMBL" id="KJH70954.1"/>
    </source>
</evidence>
<dbReference type="EMBL" id="JYON01000016">
    <property type="protein sequence ID" value="KJH70954.1"/>
    <property type="molecule type" value="Genomic_DNA"/>
</dbReference>
<comment type="caution">
    <text evidence="1">The sequence shown here is derived from an EMBL/GenBank/DDBJ whole genome shotgun (WGS) entry which is preliminary data.</text>
</comment>
<dbReference type="AlphaFoldDB" id="A0A0D8ZR22"/>
<keyword evidence="2" id="KW-1185">Reference proteome</keyword>
<gene>
    <name evidence="1" type="ORF">UH38_15300</name>
</gene>
<dbReference type="RefSeq" id="WP_045055543.1">
    <property type="nucleotide sequence ID" value="NZ_CAWMDP010000001.1"/>
</dbReference>
<accession>A0A0D8ZR22</accession>
<protein>
    <submittedName>
        <fullName evidence="1">Uncharacterized protein</fullName>
    </submittedName>
</protein>
<organism evidence="1 2">
    <name type="scientific">Aliterella atlantica CENA595</name>
    <dbReference type="NCBI Taxonomy" id="1618023"/>
    <lineage>
        <taxon>Bacteria</taxon>
        <taxon>Bacillati</taxon>
        <taxon>Cyanobacteriota</taxon>
        <taxon>Cyanophyceae</taxon>
        <taxon>Chroococcidiopsidales</taxon>
        <taxon>Aliterellaceae</taxon>
        <taxon>Aliterella</taxon>
    </lineage>
</organism>
<sequence>MSNLASLSCLKVAEFFKLCNWQLLPQAKPSLQQLAPPKTTVLPQVKPVASSCLTVKEFFALCNWQLLPQALPNLQHLDQTSSASLQQVSPSCLSVEEFFNLCNWQLLPLNNCYLPPQVEQINTTTLTLPVQEFFQFIPWDGSPEIGSLPQPTVMLEPIAQERAPTFNDLSNLF</sequence>
<dbReference type="Proteomes" id="UP000032452">
    <property type="component" value="Unassembled WGS sequence"/>
</dbReference>
<evidence type="ECO:0000313" key="2">
    <source>
        <dbReference type="Proteomes" id="UP000032452"/>
    </source>
</evidence>
<dbReference type="OrthoDB" id="428042at2"/>
<dbReference type="STRING" id="1618023.UH38_15300"/>